<evidence type="ECO:0000256" key="2">
    <source>
        <dbReference type="ARBA" id="ARBA00004906"/>
    </source>
</evidence>
<keyword evidence="9" id="KW-0833">Ubl conjugation pathway</keyword>
<keyword evidence="4" id="KW-0813">Transport</keyword>
<dbReference type="OrthoDB" id="1701437at2759"/>
<comment type="catalytic activity">
    <reaction evidence="16">
        <text>[E2 ubiquitin-conjugating enzyme]-S-ubiquitinyl-L-cysteine + [acceptor protein]-L-cysteine = [E2 ubiquitin-conjugating enzyme]-L-cysteine + [acceptor protein]-S-ubiquitinyl-L-cysteine.</text>
        <dbReference type="EC" id="2.3.2.36"/>
    </reaction>
</comment>
<comment type="similarity">
    <text evidence="3">Belongs to the pex2/pex10/pex12 family.</text>
</comment>
<evidence type="ECO:0000256" key="3">
    <source>
        <dbReference type="ARBA" id="ARBA00008704"/>
    </source>
</evidence>
<dbReference type="InterPro" id="IPR025654">
    <property type="entry name" value="PEX2/10"/>
</dbReference>
<evidence type="ECO:0000256" key="13">
    <source>
        <dbReference type="ARBA" id="ARBA00023136"/>
    </source>
</evidence>
<evidence type="ECO:0000256" key="1">
    <source>
        <dbReference type="ARBA" id="ARBA00004585"/>
    </source>
</evidence>
<comment type="caution">
    <text evidence="20">The sequence shown here is derived from an EMBL/GenBank/DDBJ whole genome shotgun (WGS) entry which is preliminary data.</text>
</comment>
<evidence type="ECO:0000313" key="21">
    <source>
        <dbReference type="Proteomes" id="UP000237438"/>
    </source>
</evidence>
<keyword evidence="11" id="KW-0653">Protein transport</keyword>
<evidence type="ECO:0000256" key="8">
    <source>
        <dbReference type="ARBA" id="ARBA00022771"/>
    </source>
</evidence>
<keyword evidence="8" id="KW-0863">Zinc-finger</keyword>
<evidence type="ECO:0000256" key="11">
    <source>
        <dbReference type="ARBA" id="ARBA00022927"/>
    </source>
</evidence>
<dbReference type="EMBL" id="PEDP01001290">
    <property type="protein sequence ID" value="POS83891.1"/>
    <property type="molecule type" value="Genomic_DNA"/>
</dbReference>
<dbReference type="GO" id="GO:0016567">
    <property type="term" value="P:protein ubiquitination"/>
    <property type="evidence" value="ECO:0007669"/>
    <property type="project" value="UniProtKB-ARBA"/>
</dbReference>
<keyword evidence="12 18" id="KW-1133">Transmembrane helix</keyword>
<evidence type="ECO:0000256" key="18">
    <source>
        <dbReference type="SAM" id="Phobius"/>
    </source>
</evidence>
<dbReference type="AlphaFoldDB" id="A0A2S4PPC5"/>
<keyword evidence="5" id="KW-0808">Transferase</keyword>
<dbReference type="EC" id="2.3.2.36" evidence="17"/>
<evidence type="ECO:0000259" key="19">
    <source>
        <dbReference type="Pfam" id="PF04757"/>
    </source>
</evidence>
<keyword evidence="10" id="KW-0862">Zinc</keyword>
<proteinExistence type="inferred from homology"/>
<dbReference type="PANTHER" id="PTHR48178">
    <property type="entry name" value="PEROXISOME BIOGENESIS FACTOR 2"/>
    <property type="match status" value="1"/>
</dbReference>
<evidence type="ECO:0000256" key="14">
    <source>
        <dbReference type="ARBA" id="ARBA00023140"/>
    </source>
</evidence>
<gene>
    <name evidence="20" type="ORF">EPUL_005167</name>
</gene>
<evidence type="ECO:0000256" key="15">
    <source>
        <dbReference type="ARBA" id="ARBA00032511"/>
    </source>
</evidence>
<keyword evidence="21" id="KW-1185">Reference proteome</keyword>
<evidence type="ECO:0000256" key="5">
    <source>
        <dbReference type="ARBA" id="ARBA00022679"/>
    </source>
</evidence>
<feature type="transmembrane region" description="Helical" evidence="18">
    <location>
        <begin position="199"/>
        <end position="220"/>
    </location>
</feature>
<dbReference type="PANTHER" id="PTHR48178:SF1">
    <property type="entry name" value="PEROXISOME BIOGENESIS FACTOR 2"/>
    <property type="match status" value="1"/>
</dbReference>
<evidence type="ECO:0000256" key="12">
    <source>
        <dbReference type="ARBA" id="ARBA00022989"/>
    </source>
</evidence>
<dbReference type="GO" id="GO:0016562">
    <property type="term" value="P:protein import into peroxisome matrix, receptor recycling"/>
    <property type="evidence" value="ECO:0007669"/>
    <property type="project" value="UniProtKB-ARBA"/>
</dbReference>
<dbReference type="Proteomes" id="UP000237438">
    <property type="component" value="Unassembled WGS sequence"/>
</dbReference>
<evidence type="ECO:0000313" key="20">
    <source>
        <dbReference type="EMBL" id="POS83891.1"/>
    </source>
</evidence>
<sequence>MTNYELALAQQRLAARRAAATSQKASSTSIESSSSLSGRNSRLSTILGQFQAIVQKGYENVSRREGTRPFYRVGQFDAEQLDEELLELLKRQVVDGLKYFGTHIHDDWAAEITLGLRAILFKLSVWDNNATYGAALQNLQFTDGRYRGEGIVTPSRWQKFSYGIISTGGRYAWTRWEDWVVTRNTRHDSTKMIKIILKLYKVLDMVHFLAAITSFSVFLVNGRYRTLLDRILRLRLTPQNSQVSRQVSFEYLNRQLVWHAFTEFLLFLLPLVGVNRWRRWFTRVWKKTKTVITSGINENKGSKSGELAFLPEHTCAICYEEKNLTTSPGTEMLVSGSLGMSNSTQKEITNPYETIPCGCIYCYFCLASRLELEEGDGWICLRCGNEVKECRPWNADILTEPVRPSTSSRTVLFS</sequence>
<keyword evidence="13 18" id="KW-0472">Membrane</keyword>
<name>A0A2S4PPC5_9PEZI</name>
<evidence type="ECO:0000256" key="17">
    <source>
        <dbReference type="ARBA" id="ARBA00034523"/>
    </source>
</evidence>
<evidence type="ECO:0000256" key="10">
    <source>
        <dbReference type="ARBA" id="ARBA00022833"/>
    </source>
</evidence>
<evidence type="ECO:0000256" key="6">
    <source>
        <dbReference type="ARBA" id="ARBA00022692"/>
    </source>
</evidence>
<dbReference type="GO" id="GO:0061630">
    <property type="term" value="F:ubiquitin protein ligase activity"/>
    <property type="evidence" value="ECO:0007669"/>
    <property type="project" value="UniProtKB-EC"/>
</dbReference>
<comment type="pathway">
    <text evidence="2">Protein modification; protein ubiquitination.</text>
</comment>
<keyword evidence="14" id="KW-0576">Peroxisome</keyword>
<dbReference type="Pfam" id="PF04757">
    <property type="entry name" value="Pex2_Pex12"/>
    <property type="match status" value="1"/>
</dbReference>
<keyword evidence="7" id="KW-0479">Metal-binding</keyword>
<keyword evidence="6 18" id="KW-0812">Transmembrane</keyword>
<feature type="domain" description="Pex N-terminal" evidence="19">
    <location>
        <begin position="82"/>
        <end position="285"/>
    </location>
</feature>
<comment type="subcellular location">
    <subcellularLocation>
        <location evidence="1">Peroxisome membrane</location>
        <topology evidence="1">Multi-pass membrane protein</topology>
    </subcellularLocation>
</comment>
<protein>
    <recommendedName>
        <fullName evidence="17">RING-type E3 ubiquitin transferase (cysteine targeting)</fullName>
        <ecNumber evidence="17">2.3.2.36</ecNumber>
    </recommendedName>
    <alternativeName>
        <fullName evidence="15">Peroxin-2</fullName>
    </alternativeName>
</protein>
<reference evidence="20 21" key="1">
    <citation type="submission" date="2017-10" db="EMBL/GenBank/DDBJ databases">
        <title>Development of genomic resources for the powdery mildew, Erysiphe pulchra.</title>
        <authorList>
            <person name="Wadl P.A."/>
            <person name="Mack B.M."/>
            <person name="Moore G."/>
            <person name="Beltz S.B."/>
        </authorList>
    </citation>
    <scope>NUCLEOTIDE SEQUENCE [LARGE SCALE GENOMIC DNA]</scope>
    <source>
        <strain evidence="20">Cflorida</strain>
    </source>
</reference>
<dbReference type="GO" id="GO:0005778">
    <property type="term" value="C:peroxisomal membrane"/>
    <property type="evidence" value="ECO:0007669"/>
    <property type="project" value="UniProtKB-SubCell"/>
</dbReference>
<evidence type="ECO:0000256" key="4">
    <source>
        <dbReference type="ARBA" id="ARBA00022448"/>
    </source>
</evidence>
<dbReference type="InterPro" id="IPR006845">
    <property type="entry name" value="Pex_N"/>
</dbReference>
<dbReference type="GO" id="GO:0008270">
    <property type="term" value="F:zinc ion binding"/>
    <property type="evidence" value="ECO:0007669"/>
    <property type="project" value="UniProtKB-KW"/>
</dbReference>
<accession>A0A2S4PPC5</accession>
<feature type="transmembrane region" description="Helical" evidence="18">
    <location>
        <begin position="256"/>
        <end position="277"/>
    </location>
</feature>
<organism evidence="20 21">
    <name type="scientific">Erysiphe pulchra</name>
    <dbReference type="NCBI Taxonomy" id="225359"/>
    <lineage>
        <taxon>Eukaryota</taxon>
        <taxon>Fungi</taxon>
        <taxon>Dikarya</taxon>
        <taxon>Ascomycota</taxon>
        <taxon>Pezizomycotina</taxon>
        <taxon>Leotiomycetes</taxon>
        <taxon>Erysiphales</taxon>
        <taxon>Erysiphaceae</taxon>
        <taxon>Erysiphe</taxon>
    </lineage>
</organism>
<evidence type="ECO:0000256" key="9">
    <source>
        <dbReference type="ARBA" id="ARBA00022786"/>
    </source>
</evidence>
<evidence type="ECO:0000256" key="16">
    <source>
        <dbReference type="ARBA" id="ARBA00034438"/>
    </source>
</evidence>
<evidence type="ECO:0000256" key="7">
    <source>
        <dbReference type="ARBA" id="ARBA00022723"/>
    </source>
</evidence>
<dbReference type="STRING" id="225359.A0A2S4PPC5"/>